<accession>A0A139A6C3</accession>
<dbReference type="STRING" id="1344416.A0A139A6C3"/>
<dbReference type="Gene3D" id="3.40.720.10">
    <property type="entry name" value="Alkaline Phosphatase, subunit A"/>
    <property type="match status" value="1"/>
</dbReference>
<dbReference type="GO" id="GO:0047429">
    <property type="term" value="F:nucleoside triphosphate diphosphatase activity"/>
    <property type="evidence" value="ECO:0007669"/>
    <property type="project" value="TreeGrafter"/>
</dbReference>
<name>A0A139A6C3_GONPJ</name>
<organism evidence="1 2">
    <name type="scientific">Gonapodya prolifera (strain JEL478)</name>
    <name type="common">Monoblepharis prolifera</name>
    <dbReference type="NCBI Taxonomy" id="1344416"/>
    <lineage>
        <taxon>Eukaryota</taxon>
        <taxon>Fungi</taxon>
        <taxon>Fungi incertae sedis</taxon>
        <taxon>Chytridiomycota</taxon>
        <taxon>Chytridiomycota incertae sedis</taxon>
        <taxon>Monoblepharidomycetes</taxon>
        <taxon>Monoblepharidales</taxon>
        <taxon>Gonapodyaceae</taxon>
        <taxon>Gonapodya</taxon>
    </lineage>
</organism>
<dbReference type="InterPro" id="IPR002591">
    <property type="entry name" value="Phosphodiest/P_Trfase"/>
</dbReference>
<dbReference type="Proteomes" id="UP000070544">
    <property type="component" value="Unassembled WGS sequence"/>
</dbReference>
<dbReference type="GO" id="GO:0017111">
    <property type="term" value="F:ribonucleoside triphosphate phosphatase activity"/>
    <property type="evidence" value="ECO:0007669"/>
    <property type="project" value="TreeGrafter"/>
</dbReference>
<dbReference type="SUPFAM" id="SSF53649">
    <property type="entry name" value="Alkaline phosphatase-like"/>
    <property type="match status" value="1"/>
</dbReference>
<evidence type="ECO:0000313" key="1">
    <source>
        <dbReference type="EMBL" id="KXS11995.1"/>
    </source>
</evidence>
<dbReference type="PANTHER" id="PTHR10151:SF120">
    <property type="entry name" value="BIS(5'-ADENOSYL)-TRIPHOSPHATASE"/>
    <property type="match status" value="1"/>
</dbReference>
<dbReference type="Gene3D" id="3.30.1360.180">
    <property type="match status" value="1"/>
</dbReference>
<dbReference type="GO" id="GO:0009141">
    <property type="term" value="P:nucleoside triphosphate metabolic process"/>
    <property type="evidence" value="ECO:0007669"/>
    <property type="project" value="TreeGrafter"/>
</dbReference>
<protein>
    <submittedName>
        <fullName evidence="1">Type I phosphodiesterase/nucleotide pyrophosphatase/phosphate transferase</fullName>
    </submittedName>
</protein>
<proteinExistence type="predicted"/>
<keyword evidence="1" id="KW-0808">Transferase</keyword>
<dbReference type="EMBL" id="KQ965792">
    <property type="protein sequence ID" value="KXS11995.1"/>
    <property type="molecule type" value="Genomic_DNA"/>
</dbReference>
<dbReference type="GO" id="GO:0016740">
    <property type="term" value="F:transferase activity"/>
    <property type="evidence" value="ECO:0007669"/>
    <property type="project" value="UniProtKB-KW"/>
</dbReference>
<dbReference type="InterPro" id="IPR017850">
    <property type="entry name" value="Alkaline_phosphatase_core_sf"/>
</dbReference>
<dbReference type="AlphaFoldDB" id="A0A139A6C3"/>
<evidence type="ECO:0000313" key="2">
    <source>
        <dbReference type="Proteomes" id="UP000070544"/>
    </source>
</evidence>
<dbReference type="Pfam" id="PF01663">
    <property type="entry name" value="Phosphodiest"/>
    <property type="match status" value="1"/>
</dbReference>
<dbReference type="OrthoDB" id="415411at2759"/>
<gene>
    <name evidence="1" type="ORF">M427DRAFT_101722</name>
</gene>
<dbReference type="OMA" id="IAHNYKN"/>
<reference evidence="1 2" key="1">
    <citation type="journal article" date="2015" name="Genome Biol. Evol.">
        <title>Phylogenomic analyses indicate that early fungi evolved digesting cell walls of algal ancestors of land plants.</title>
        <authorList>
            <person name="Chang Y."/>
            <person name="Wang S."/>
            <person name="Sekimoto S."/>
            <person name="Aerts A.L."/>
            <person name="Choi C."/>
            <person name="Clum A."/>
            <person name="LaButti K.M."/>
            <person name="Lindquist E.A."/>
            <person name="Yee Ngan C."/>
            <person name="Ohm R.A."/>
            <person name="Salamov A.A."/>
            <person name="Grigoriev I.V."/>
            <person name="Spatafora J.W."/>
            <person name="Berbee M.L."/>
        </authorList>
    </citation>
    <scope>NUCLEOTIDE SEQUENCE [LARGE SCALE GENOMIC DNA]</scope>
    <source>
        <strain evidence="1 2">JEL478</strain>
    </source>
</reference>
<keyword evidence="2" id="KW-1185">Reference proteome</keyword>
<dbReference type="PANTHER" id="PTHR10151">
    <property type="entry name" value="ECTONUCLEOTIDE PYROPHOSPHATASE/PHOSPHODIESTERASE"/>
    <property type="match status" value="1"/>
</dbReference>
<dbReference type="CDD" id="cd16018">
    <property type="entry name" value="Enpp"/>
    <property type="match status" value="1"/>
</dbReference>
<sequence>MSAPEGVRPTPPSQRTVILISLDGFRAEYLSRGLTPNLQALVASGVRAPYMLPSFPTETFPNHYTLVTGLYPARHGIVANEFYDPDAKRTFSYVNASDNKEEMWWEGGEPIWIAAERGGLRSACIMWPVGSEAPHKGRVPSYIVPYQSHVSVASKAEIVLGWLALDPPKRPSLITLYVPEVDSMGHTVGPDDALLNTTLVEVDGELGKLFDAVDQRGYGDRVDTVIVSDHGMASTSLDRVIYLSDFVKIDPSWIIRLNPLLFLYPPDESTLRQLHTALTNASKSTDPPLFSVWLRDEIPFPFHYRNNSRIPPLLLAPRVGWLFGTSRDEHEHGGWFPLGMHGYTNEDDRMRAIFLAKGPRFRKGAVVEPFANVDVYGLVAGLLGIEGIVPPNNSTDWRKVFGDVVLLD</sequence>